<gene>
    <name evidence="5" type="ORF">J2736_001495</name>
</gene>
<sequence>MLHNLSVPEEFTLLALDRETNKIKAMFRMNIALYTVMACFVELSLNGNVFFEGDETVKISNSESTGEKYLDKLLDIIAAEKPKKLKKWVSYFYYNQRDIYKMVLESLVDKGVMKIENTEILFVVPAKKYTDVAHARKHIIEKIRAELLEDGNVEDHTVALVLFLHSKSMLTDYFSDYEQKTLKQRLAIFRKGDLYKKIRTVDIAIQNLESGM</sequence>
<dbReference type="Gene3D" id="1.10.3630.10">
    <property type="entry name" value="yeast vps74-n-term truncation variant domain like"/>
    <property type="match status" value="1"/>
</dbReference>
<evidence type="ECO:0000313" key="5">
    <source>
        <dbReference type="EMBL" id="MDR6550312.1"/>
    </source>
</evidence>
<comment type="subcellular location">
    <subcellularLocation>
        <location evidence="1">Golgi apparatus membrane</location>
        <topology evidence="1">Peripheral membrane protein</topology>
        <orientation evidence="1">Cytoplasmic side</orientation>
    </subcellularLocation>
</comment>
<comment type="caution">
    <text evidence="5">The sequence shown here is derived from an EMBL/GenBank/DDBJ whole genome shotgun (WGS) entry which is preliminary data.</text>
</comment>
<name>A0ABU1NTZ4_9BACL</name>
<keyword evidence="6" id="KW-1185">Reference proteome</keyword>
<evidence type="ECO:0000256" key="2">
    <source>
        <dbReference type="ARBA" id="ARBA00023034"/>
    </source>
</evidence>
<keyword evidence="3" id="KW-0446">Lipid-binding</keyword>
<dbReference type="InterPro" id="IPR038261">
    <property type="entry name" value="GPP34-like_sf"/>
</dbReference>
<evidence type="ECO:0000256" key="3">
    <source>
        <dbReference type="ARBA" id="ARBA00023121"/>
    </source>
</evidence>
<dbReference type="InterPro" id="IPR008628">
    <property type="entry name" value="GPP34-like"/>
</dbReference>
<dbReference type="RefSeq" id="WP_310224865.1">
    <property type="nucleotide sequence ID" value="NZ_JAVDSB010000001.1"/>
</dbReference>
<organism evidence="5 6">
    <name type="scientific">Paenibacillus qinlingensis</name>
    <dbReference type="NCBI Taxonomy" id="1837343"/>
    <lineage>
        <taxon>Bacteria</taxon>
        <taxon>Bacillati</taxon>
        <taxon>Bacillota</taxon>
        <taxon>Bacilli</taxon>
        <taxon>Bacillales</taxon>
        <taxon>Paenibacillaceae</taxon>
        <taxon>Paenibacillus</taxon>
    </lineage>
</organism>
<protein>
    <recommendedName>
        <fullName evidence="7">GPP34 family phosphoprotein</fullName>
    </recommendedName>
</protein>
<dbReference type="Pfam" id="PF05719">
    <property type="entry name" value="GPP34"/>
    <property type="match status" value="1"/>
</dbReference>
<dbReference type="EMBL" id="JAVDSB010000001">
    <property type="protein sequence ID" value="MDR6550312.1"/>
    <property type="molecule type" value="Genomic_DNA"/>
</dbReference>
<dbReference type="Proteomes" id="UP001267290">
    <property type="component" value="Unassembled WGS sequence"/>
</dbReference>
<evidence type="ECO:0000313" key="6">
    <source>
        <dbReference type="Proteomes" id="UP001267290"/>
    </source>
</evidence>
<accession>A0ABU1NTZ4</accession>
<evidence type="ECO:0000256" key="1">
    <source>
        <dbReference type="ARBA" id="ARBA00004255"/>
    </source>
</evidence>
<evidence type="ECO:0008006" key="7">
    <source>
        <dbReference type="Google" id="ProtNLM"/>
    </source>
</evidence>
<evidence type="ECO:0000256" key="4">
    <source>
        <dbReference type="ARBA" id="ARBA00023136"/>
    </source>
</evidence>
<keyword evidence="2" id="KW-0333">Golgi apparatus</keyword>
<proteinExistence type="predicted"/>
<reference evidence="5 6" key="1">
    <citation type="submission" date="2023-07" db="EMBL/GenBank/DDBJ databases">
        <title>Sorghum-associated microbial communities from plants grown in Nebraska, USA.</title>
        <authorList>
            <person name="Schachtman D."/>
        </authorList>
    </citation>
    <scope>NUCLEOTIDE SEQUENCE [LARGE SCALE GENOMIC DNA]</scope>
    <source>
        <strain evidence="5 6">CC258</strain>
    </source>
</reference>
<keyword evidence="4" id="KW-0472">Membrane</keyword>